<keyword evidence="3" id="KW-1185">Reference proteome</keyword>
<comment type="caution">
    <text evidence="2">The sequence shown here is derived from an EMBL/GenBank/DDBJ whole genome shotgun (WGS) entry which is preliminary data.</text>
</comment>
<evidence type="ECO:0000256" key="1">
    <source>
        <dbReference type="SAM" id="Phobius"/>
    </source>
</evidence>
<accession>A0A9P4LAE8</accession>
<keyword evidence="1" id="KW-0472">Membrane</keyword>
<protein>
    <submittedName>
        <fullName evidence="2">Uncharacterized protein</fullName>
    </submittedName>
</protein>
<sequence>MHSKCRHVTFQLHFGDCFHQIILSFVSLVQLLVGVIVGQYSIAGNGNATKPHLNGPPNPLSQLNCKQMSAGILVCVPKELGGP</sequence>
<reference evidence="2" key="1">
    <citation type="submission" date="2020-01" db="EMBL/GenBank/DDBJ databases">
        <authorList>
            <consortium name="DOE Joint Genome Institute"/>
            <person name="Haridas S."/>
            <person name="Albert R."/>
            <person name="Binder M."/>
            <person name="Bloem J."/>
            <person name="Labutti K."/>
            <person name="Salamov A."/>
            <person name="Andreopoulos B."/>
            <person name="Baker S.E."/>
            <person name="Barry K."/>
            <person name="Bills G."/>
            <person name="Bluhm B.H."/>
            <person name="Cannon C."/>
            <person name="Castanera R."/>
            <person name="Culley D.E."/>
            <person name="Daum C."/>
            <person name="Ezra D."/>
            <person name="Gonzalez J.B."/>
            <person name="Henrissat B."/>
            <person name="Kuo A."/>
            <person name="Liang C."/>
            <person name="Lipzen A."/>
            <person name="Lutzoni F."/>
            <person name="Magnuson J."/>
            <person name="Mondo S."/>
            <person name="Nolan M."/>
            <person name="Ohm R."/>
            <person name="Pangilinan J."/>
            <person name="Park H.-J."/>
            <person name="Ramirez L."/>
            <person name="Alfaro M."/>
            <person name="Sun H."/>
            <person name="Tritt A."/>
            <person name="Yoshinaga Y."/>
            <person name="Zwiers L.-H."/>
            <person name="Turgeon B.G."/>
            <person name="Goodwin S.B."/>
            <person name="Spatafora J.W."/>
            <person name="Crous P.W."/>
            <person name="Grigoriev I.V."/>
        </authorList>
    </citation>
    <scope>NUCLEOTIDE SEQUENCE</scope>
    <source>
        <strain evidence="2">CBS 394.84</strain>
    </source>
</reference>
<name>A0A9P4LAE8_9PLEO</name>
<dbReference type="GeneID" id="63855793"/>
<organism evidence="2 3">
    <name type="scientific">Cucurbitaria berberidis CBS 394.84</name>
    <dbReference type="NCBI Taxonomy" id="1168544"/>
    <lineage>
        <taxon>Eukaryota</taxon>
        <taxon>Fungi</taxon>
        <taxon>Dikarya</taxon>
        <taxon>Ascomycota</taxon>
        <taxon>Pezizomycotina</taxon>
        <taxon>Dothideomycetes</taxon>
        <taxon>Pleosporomycetidae</taxon>
        <taxon>Pleosporales</taxon>
        <taxon>Pleosporineae</taxon>
        <taxon>Cucurbitariaceae</taxon>
        <taxon>Cucurbitaria</taxon>
    </lineage>
</organism>
<keyword evidence="1" id="KW-0812">Transmembrane</keyword>
<feature type="transmembrane region" description="Helical" evidence="1">
    <location>
        <begin position="21"/>
        <end position="42"/>
    </location>
</feature>
<dbReference type="Proteomes" id="UP000800039">
    <property type="component" value="Unassembled WGS sequence"/>
</dbReference>
<dbReference type="AlphaFoldDB" id="A0A9P4LAE8"/>
<keyword evidence="1" id="KW-1133">Transmembrane helix</keyword>
<evidence type="ECO:0000313" key="3">
    <source>
        <dbReference type="Proteomes" id="UP000800039"/>
    </source>
</evidence>
<proteinExistence type="predicted"/>
<dbReference type="EMBL" id="ML976615">
    <property type="protein sequence ID" value="KAF1847403.1"/>
    <property type="molecule type" value="Genomic_DNA"/>
</dbReference>
<gene>
    <name evidence="2" type="ORF">K460DRAFT_57786</name>
</gene>
<evidence type="ECO:0000313" key="2">
    <source>
        <dbReference type="EMBL" id="KAF1847403.1"/>
    </source>
</evidence>
<dbReference type="RefSeq" id="XP_040789966.1">
    <property type="nucleotide sequence ID" value="XM_040938537.1"/>
</dbReference>